<dbReference type="AlphaFoldDB" id="A0A2G9QL51"/>
<gene>
    <name evidence="2" type="ORF">AB205_0148980</name>
</gene>
<name>A0A2G9QL51_AQUCT</name>
<feature type="region of interest" description="Disordered" evidence="1">
    <location>
        <begin position="22"/>
        <end position="56"/>
    </location>
</feature>
<proteinExistence type="predicted"/>
<keyword evidence="3" id="KW-1185">Reference proteome</keyword>
<accession>A0A2G9QL51</accession>
<organism evidence="2 3">
    <name type="scientific">Aquarana catesbeiana</name>
    <name type="common">American bullfrog</name>
    <name type="synonym">Rana catesbeiana</name>
    <dbReference type="NCBI Taxonomy" id="8400"/>
    <lineage>
        <taxon>Eukaryota</taxon>
        <taxon>Metazoa</taxon>
        <taxon>Chordata</taxon>
        <taxon>Craniata</taxon>
        <taxon>Vertebrata</taxon>
        <taxon>Euteleostomi</taxon>
        <taxon>Amphibia</taxon>
        <taxon>Batrachia</taxon>
        <taxon>Anura</taxon>
        <taxon>Neobatrachia</taxon>
        <taxon>Ranoidea</taxon>
        <taxon>Ranidae</taxon>
        <taxon>Aquarana</taxon>
    </lineage>
</organism>
<evidence type="ECO:0000313" key="2">
    <source>
        <dbReference type="EMBL" id="PIO16358.1"/>
    </source>
</evidence>
<evidence type="ECO:0000313" key="3">
    <source>
        <dbReference type="Proteomes" id="UP000228934"/>
    </source>
</evidence>
<protein>
    <submittedName>
        <fullName evidence="2">Uncharacterized protein</fullName>
    </submittedName>
</protein>
<sequence length="56" mass="6384">MWTEKPSSWKLSMMICTTALSPKITERSTSSSPRRQKLQAAGLPFQGRPTKNQWSM</sequence>
<dbReference type="Proteomes" id="UP000228934">
    <property type="component" value="Unassembled WGS sequence"/>
</dbReference>
<reference evidence="3" key="1">
    <citation type="journal article" date="2017" name="Nat. Commun.">
        <title>The North American bullfrog draft genome provides insight into hormonal regulation of long noncoding RNA.</title>
        <authorList>
            <person name="Hammond S.A."/>
            <person name="Warren R.L."/>
            <person name="Vandervalk B.P."/>
            <person name="Kucuk E."/>
            <person name="Khan H."/>
            <person name="Gibb E.A."/>
            <person name="Pandoh P."/>
            <person name="Kirk H."/>
            <person name="Zhao Y."/>
            <person name="Jones M."/>
            <person name="Mungall A.J."/>
            <person name="Coope R."/>
            <person name="Pleasance S."/>
            <person name="Moore R.A."/>
            <person name="Holt R.A."/>
            <person name="Round J.M."/>
            <person name="Ohora S."/>
            <person name="Walle B.V."/>
            <person name="Veldhoen N."/>
            <person name="Helbing C.C."/>
            <person name="Birol I."/>
        </authorList>
    </citation>
    <scope>NUCLEOTIDE SEQUENCE [LARGE SCALE GENOMIC DNA]</scope>
</reference>
<dbReference type="OrthoDB" id="272810at2759"/>
<evidence type="ECO:0000256" key="1">
    <source>
        <dbReference type="SAM" id="MobiDB-lite"/>
    </source>
</evidence>
<dbReference type="EMBL" id="KV961475">
    <property type="protein sequence ID" value="PIO16358.1"/>
    <property type="molecule type" value="Genomic_DNA"/>
</dbReference>